<name>A0ACC1ILX9_9FUNG</name>
<sequence>MSSEDENYSVAKVSSGYPDLRTVLTIVSSISLFCTISCVVVFFILLSYNAHRVNIPLVKITMSIQSVHAVALIITIVLNIVSITSEVLCSSLRYILYICYLVSIFMCCAITIHLWLVISRRKLNQTKRNERWYYIISYVLAIILSAALAIIPNSAFKLVNRCMVASIPSPQYLGIRWALYYSWFVVASLISIICMISVLRSAQRLSHTTHTHGREYTSTTEAYRSAVNARANGKRLRSLMFYTIAYPVISLVCNLPQLLQELLATTMKKELTGLNFAARLLLCSEGTFLALAFFLYPAVLHSIRDITYSAVQYWVVEQEVFWRRKQNDIKNFHNGRMLHENPNDMMVDKTDLKNFTSTRGRIFHSILLKTGEGKRATTLS</sequence>
<proteinExistence type="predicted"/>
<organism evidence="1 2">
    <name type="scientific">Kickxella alabastrina</name>
    <dbReference type="NCBI Taxonomy" id="61397"/>
    <lineage>
        <taxon>Eukaryota</taxon>
        <taxon>Fungi</taxon>
        <taxon>Fungi incertae sedis</taxon>
        <taxon>Zoopagomycota</taxon>
        <taxon>Kickxellomycotina</taxon>
        <taxon>Kickxellomycetes</taxon>
        <taxon>Kickxellales</taxon>
        <taxon>Kickxellaceae</taxon>
        <taxon>Kickxella</taxon>
    </lineage>
</organism>
<accession>A0ACC1ILX9</accession>
<evidence type="ECO:0000313" key="2">
    <source>
        <dbReference type="Proteomes" id="UP001150581"/>
    </source>
</evidence>
<comment type="caution">
    <text evidence="1">The sequence shown here is derived from an EMBL/GenBank/DDBJ whole genome shotgun (WGS) entry which is preliminary data.</text>
</comment>
<evidence type="ECO:0000313" key="1">
    <source>
        <dbReference type="EMBL" id="KAJ1896099.1"/>
    </source>
</evidence>
<keyword evidence="2" id="KW-1185">Reference proteome</keyword>
<dbReference type="EMBL" id="JANBPG010000487">
    <property type="protein sequence ID" value="KAJ1896099.1"/>
    <property type="molecule type" value="Genomic_DNA"/>
</dbReference>
<reference evidence="1" key="1">
    <citation type="submission" date="2022-07" db="EMBL/GenBank/DDBJ databases">
        <title>Phylogenomic reconstructions and comparative analyses of Kickxellomycotina fungi.</title>
        <authorList>
            <person name="Reynolds N.K."/>
            <person name="Stajich J.E."/>
            <person name="Barry K."/>
            <person name="Grigoriev I.V."/>
            <person name="Crous P."/>
            <person name="Smith M.E."/>
        </authorList>
    </citation>
    <scope>NUCLEOTIDE SEQUENCE</scope>
    <source>
        <strain evidence="1">Benny 63K</strain>
    </source>
</reference>
<dbReference type="Proteomes" id="UP001150581">
    <property type="component" value="Unassembled WGS sequence"/>
</dbReference>
<protein>
    <submittedName>
        <fullName evidence="1">Uncharacterized protein</fullName>
    </submittedName>
</protein>
<gene>
    <name evidence="1" type="ORF">LPJ66_004199</name>
</gene>